<sequence>MPIPFNMNRLKDTEIHYPQRFSNMLTKNYGLLFYNEGNKASQESNHAVILDLIGVESSLRDIEFFYKSKGIHPCIYPALTNKELEILTPLLEDHNFTLKIKQSDFFLHDHESSLRESEELKIERIHQLDIDIMETIAIEYGGDWTIKVVERHLTHPSYHFLGGYYQGELATMASVSIFAGYSRVDDVFTREKFRGKGFAGGMMHHLINYHRNISQNYLYLQSDLPSAIKIYEKAGFSRLPKDFQFWVAYKEHN</sequence>
<accession>B0VF23</accession>
<dbReference type="InterPro" id="IPR000182">
    <property type="entry name" value="GNAT_dom"/>
</dbReference>
<reference evidence="2 3" key="1">
    <citation type="journal article" date="2008" name="J. Bacteriol.">
        <title>'Candidatus Cloacamonas acidaminovorans': genome sequence reconstruction provides a first glimpse of a new bacterial division.</title>
        <authorList>
            <person name="Pelletier E."/>
            <person name="Kreimeyer A."/>
            <person name="Bocs S."/>
            <person name="Rouy Z."/>
            <person name="Gyapay G."/>
            <person name="Chouari R."/>
            <person name="Riviere D."/>
            <person name="Ganesan A."/>
            <person name="Daegelen P."/>
            <person name="Sghir A."/>
            <person name="Cohen G.N."/>
            <person name="Medigue C."/>
            <person name="Weissenbach J."/>
            <person name="Le Paslier D."/>
        </authorList>
    </citation>
    <scope>NUCLEOTIDE SEQUENCE [LARGE SCALE GENOMIC DNA]</scope>
    <source>
        <strain evidence="3">Evry</strain>
    </source>
</reference>
<evidence type="ECO:0000259" key="1">
    <source>
        <dbReference type="PROSITE" id="PS51186"/>
    </source>
</evidence>
<protein>
    <recommendedName>
        <fullName evidence="1">N-acetyltransferase domain-containing protein</fullName>
    </recommendedName>
</protein>
<dbReference type="GO" id="GO:0016747">
    <property type="term" value="F:acyltransferase activity, transferring groups other than amino-acyl groups"/>
    <property type="evidence" value="ECO:0007669"/>
    <property type="project" value="InterPro"/>
</dbReference>
<dbReference type="PROSITE" id="PS51186">
    <property type="entry name" value="GNAT"/>
    <property type="match status" value="1"/>
</dbReference>
<evidence type="ECO:0000313" key="3">
    <source>
        <dbReference type="Proteomes" id="UP000002019"/>
    </source>
</evidence>
<dbReference type="InterPro" id="IPR016181">
    <property type="entry name" value="Acyl_CoA_acyltransferase"/>
</dbReference>
<dbReference type="Proteomes" id="UP000002019">
    <property type="component" value="Chromosome"/>
</dbReference>
<dbReference type="Gene3D" id="3.40.630.30">
    <property type="match status" value="1"/>
</dbReference>
<dbReference type="STRING" id="459349.CLOAM0165"/>
<dbReference type="OrthoDB" id="2002813at2"/>
<dbReference type="eggNOG" id="COG0456">
    <property type="taxonomic scope" value="Bacteria"/>
</dbReference>
<dbReference type="AlphaFoldDB" id="B0VF23"/>
<gene>
    <name evidence="2" type="ordered locus">CLOAM0165</name>
</gene>
<proteinExistence type="predicted"/>
<dbReference type="HOGENOM" id="CLU_092697_0_0_0"/>
<feature type="domain" description="N-acetyltransferase" evidence="1">
    <location>
        <begin position="120"/>
        <end position="253"/>
    </location>
</feature>
<keyword evidence="3" id="KW-1185">Reference proteome</keyword>
<organism evidence="2 3">
    <name type="scientific">Cloacimonas acidaminovorans (strain Evry)</name>
    <dbReference type="NCBI Taxonomy" id="459349"/>
    <lineage>
        <taxon>Bacteria</taxon>
        <taxon>Pseudomonadati</taxon>
        <taxon>Candidatus Cloacimonadota</taxon>
        <taxon>Candidatus Cloacimonadia</taxon>
        <taxon>Candidatus Cloacimonadales</taxon>
        <taxon>Candidatus Cloacimonadaceae</taxon>
        <taxon>Candidatus Cloacimonas</taxon>
    </lineage>
</organism>
<dbReference type="CDD" id="cd04301">
    <property type="entry name" value="NAT_SF"/>
    <property type="match status" value="1"/>
</dbReference>
<evidence type="ECO:0000313" key="2">
    <source>
        <dbReference type="EMBL" id="CAO80075.1"/>
    </source>
</evidence>
<dbReference type="EMBL" id="CU466930">
    <property type="protein sequence ID" value="CAO80075.1"/>
    <property type="molecule type" value="Genomic_DNA"/>
</dbReference>
<dbReference type="RefSeq" id="WP_015423936.1">
    <property type="nucleotide sequence ID" value="NC_020449.1"/>
</dbReference>
<dbReference type="Pfam" id="PF00583">
    <property type="entry name" value="Acetyltransf_1"/>
    <property type="match status" value="1"/>
</dbReference>
<name>B0VF23_CLOAI</name>
<dbReference type="KEGG" id="caci:CLOAM0165"/>
<dbReference type="SUPFAM" id="SSF55729">
    <property type="entry name" value="Acyl-CoA N-acyltransferases (Nat)"/>
    <property type="match status" value="1"/>
</dbReference>